<protein>
    <submittedName>
        <fullName evidence="1">Unannotated protein</fullName>
    </submittedName>
</protein>
<dbReference type="AlphaFoldDB" id="A0A6J7FF07"/>
<gene>
    <name evidence="1" type="ORF">UFOPK3519_00342</name>
</gene>
<organism evidence="1">
    <name type="scientific">freshwater metagenome</name>
    <dbReference type="NCBI Taxonomy" id="449393"/>
    <lineage>
        <taxon>unclassified sequences</taxon>
        <taxon>metagenomes</taxon>
        <taxon>ecological metagenomes</taxon>
    </lineage>
</organism>
<sequence length="59" mass="6351">MERFMKLMYVNAGLRALGVVKPLSASMHVVLPAPFGPIKPTMLPSATSKLTELSARTPP</sequence>
<proteinExistence type="predicted"/>
<evidence type="ECO:0000313" key="1">
    <source>
        <dbReference type="EMBL" id="CAB4892084.1"/>
    </source>
</evidence>
<accession>A0A6J7FF07</accession>
<reference evidence="1" key="1">
    <citation type="submission" date="2020-05" db="EMBL/GenBank/DDBJ databases">
        <authorList>
            <person name="Chiriac C."/>
            <person name="Salcher M."/>
            <person name="Ghai R."/>
            <person name="Kavagutti S V."/>
        </authorList>
    </citation>
    <scope>NUCLEOTIDE SEQUENCE</scope>
</reference>
<dbReference type="AntiFam" id="ANF00112">
    <property type="entry name" value="Shadow ORF (opposite phnC)"/>
</dbReference>
<name>A0A6J7FF07_9ZZZZ</name>
<dbReference type="EMBL" id="CAFBMG010000015">
    <property type="protein sequence ID" value="CAB4892084.1"/>
    <property type="molecule type" value="Genomic_DNA"/>
</dbReference>